<feature type="compositionally biased region" description="Low complexity" evidence="1">
    <location>
        <begin position="228"/>
        <end position="237"/>
    </location>
</feature>
<evidence type="ECO:0000313" key="3">
    <source>
        <dbReference type="Proteomes" id="UP000019678"/>
    </source>
</evidence>
<name>A0A017TF37_9BACT</name>
<dbReference type="OrthoDB" id="5511689at2"/>
<gene>
    <name evidence="2" type="ORF">CAP_6930</name>
</gene>
<feature type="compositionally biased region" description="Acidic residues" evidence="1">
    <location>
        <begin position="216"/>
        <end position="227"/>
    </location>
</feature>
<feature type="region of interest" description="Disordered" evidence="1">
    <location>
        <begin position="202"/>
        <end position="237"/>
    </location>
</feature>
<dbReference type="Proteomes" id="UP000019678">
    <property type="component" value="Unassembled WGS sequence"/>
</dbReference>
<dbReference type="EMBL" id="ASRX01000006">
    <property type="protein sequence ID" value="EYF07908.1"/>
    <property type="molecule type" value="Genomic_DNA"/>
</dbReference>
<organism evidence="2 3">
    <name type="scientific">Chondromyces apiculatus DSM 436</name>
    <dbReference type="NCBI Taxonomy" id="1192034"/>
    <lineage>
        <taxon>Bacteria</taxon>
        <taxon>Pseudomonadati</taxon>
        <taxon>Myxococcota</taxon>
        <taxon>Polyangia</taxon>
        <taxon>Polyangiales</taxon>
        <taxon>Polyangiaceae</taxon>
        <taxon>Chondromyces</taxon>
    </lineage>
</organism>
<protein>
    <submittedName>
        <fullName evidence="2">Uncharacterized protein</fullName>
    </submittedName>
</protein>
<reference evidence="2 3" key="1">
    <citation type="submission" date="2013-05" db="EMBL/GenBank/DDBJ databases">
        <title>Genome assembly of Chondromyces apiculatus DSM 436.</title>
        <authorList>
            <person name="Sharma G."/>
            <person name="Khatri I."/>
            <person name="Kaur C."/>
            <person name="Mayilraj S."/>
            <person name="Subramanian S."/>
        </authorList>
    </citation>
    <scope>NUCLEOTIDE SEQUENCE [LARGE SCALE GENOMIC DNA]</scope>
    <source>
        <strain evidence="2 3">DSM 436</strain>
    </source>
</reference>
<evidence type="ECO:0000313" key="2">
    <source>
        <dbReference type="EMBL" id="EYF07908.1"/>
    </source>
</evidence>
<comment type="caution">
    <text evidence="2">The sequence shown here is derived from an EMBL/GenBank/DDBJ whole genome shotgun (WGS) entry which is preliminary data.</text>
</comment>
<keyword evidence="3" id="KW-1185">Reference proteome</keyword>
<dbReference type="AlphaFoldDB" id="A0A017TF37"/>
<dbReference type="RefSeq" id="WP_044236714.1">
    <property type="nucleotide sequence ID" value="NZ_ASRX01000006.1"/>
</dbReference>
<proteinExistence type="predicted"/>
<accession>A0A017TF37</accession>
<evidence type="ECO:0000256" key="1">
    <source>
        <dbReference type="SAM" id="MobiDB-lite"/>
    </source>
</evidence>
<sequence>MRRYRNNAGSPVRTDYGIGLQTGLRAFPETTPLATAFEVLNDGLETAHLERQARRKPMVQARARVRFGNYHVDQAIRMTHNAAQNADGGRRGPLTIALFPEGLTEVVAPKGAAQIAPTEELLDRFAKSKLPAMVPLRAEWVPRIETELARLQQAAATYEAARKAYVDAYTEEVAQRAEHARQVDRLMGLVRAEFPRDKAKQDVIFPDLARDSTVPSEDEEEDEEEVETSSSVPATST</sequence>